<dbReference type="GO" id="GO:0007548">
    <property type="term" value="P:sex differentiation"/>
    <property type="evidence" value="ECO:0007669"/>
    <property type="project" value="TreeGrafter"/>
</dbReference>
<evidence type="ECO:0000256" key="6">
    <source>
        <dbReference type="SAM" id="MobiDB-lite"/>
    </source>
</evidence>
<dbReference type="EMBL" id="MT496999">
    <property type="protein sequence ID" value="QPL17775.1"/>
    <property type="molecule type" value="mRNA"/>
</dbReference>
<dbReference type="InterPro" id="IPR026607">
    <property type="entry name" value="DMRT"/>
</dbReference>
<comment type="subcellular location">
    <subcellularLocation>
        <location evidence="5">Nucleus</location>
    </subcellularLocation>
</comment>
<dbReference type="GO" id="GO:0046872">
    <property type="term" value="F:metal ion binding"/>
    <property type="evidence" value="ECO:0007669"/>
    <property type="project" value="UniProtKB-KW"/>
</dbReference>
<dbReference type="PANTHER" id="PTHR12322">
    <property type="entry name" value="DOUBLESEX AND MAB-3 RELATED TRANSCRIPTION FACTOR DMRT"/>
    <property type="match status" value="1"/>
</dbReference>
<name>A0A7T0Q728_BURXY</name>
<dbReference type="SUPFAM" id="SSF82927">
    <property type="entry name" value="Cysteine-rich DNA binding domain, (DM domain)"/>
    <property type="match status" value="1"/>
</dbReference>
<evidence type="ECO:0000259" key="7">
    <source>
        <dbReference type="PROSITE" id="PS50809"/>
    </source>
</evidence>
<evidence type="ECO:0000256" key="5">
    <source>
        <dbReference type="PROSITE-ProRule" id="PRU00070"/>
    </source>
</evidence>
<protein>
    <submittedName>
        <fullName evidence="8">DMD-5</fullName>
    </submittedName>
</protein>
<dbReference type="SMART" id="SM00301">
    <property type="entry name" value="DM"/>
    <property type="match status" value="1"/>
</dbReference>
<dbReference type="GO" id="GO:0005634">
    <property type="term" value="C:nucleus"/>
    <property type="evidence" value="ECO:0007669"/>
    <property type="project" value="UniProtKB-SubCell"/>
</dbReference>
<feature type="compositionally biased region" description="Basic and acidic residues" evidence="6">
    <location>
        <begin position="18"/>
        <end position="27"/>
    </location>
</feature>
<keyword evidence="3 5" id="KW-0238">DNA-binding</keyword>
<accession>A0A7T0Q728</accession>
<feature type="compositionally biased region" description="Polar residues" evidence="6">
    <location>
        <begin position="7"/>
        <end position="16"/>
    </location>
</feature>
<dbReference type="Gene3D" id="4.10.1040.10">
    <property type="entry name" value="DM DNA-binding domain"/>
    <property type="match status" value="1"/>
</dbReference>
<keyword evidence="4 5" id="KW-0539">Nucleus</keyword>
<feature type="compositionally biased region" description="Basic and acidic residues" evidence="6">
    <location>
        <begin position="260"/>
        <end position="269"/>
    </location>
</feature>
<evidence type="ECO:0000256" key="4">
    <source>
        <dbReference type="ARBA" id="ARBA00023242"/>
    </source>
</evidence>
<feature type="domain" description="DM" evidence="7">
    <location>
        <begin position="168"/>
        <end position="215"/>
    </location>
</feature>
<dbReference type="GO" id="GO:0000981">
    <property type="term" value="F:DNA-binding transcription factor activity, RNA polymerase II-specific"/>
    <property type="evidence" value="ECO:0007669"/>
    <property type="project" value="TreeGrafter"/>
</dbReference>
<dbReference type="PROSITE" id="PS40000">
    <property type="entry name" value="DM_1"/>
    <property type="match status" value="1"/>
</dbReference>
<feature type="region of interest" description="Disordered" evidence="6">
    <location>
        <begin position="249"/>
        <end position="291"/>
    </location>
</feature>
<dbReference type="InterPro" id="IPR001275">
    <property type="entry name" value="DM_DNA-bd"/>
</dbReference>
<evidence type="ECO:0000256" key="2">
    <source>
        <dbReference type="ARBA" id="ARBA00022833"/>
    </source>
</evidence>
<proteinExistence type="evidence at transcript level"/>
<dbReference type="PANTHER" id="PTHR12322:SF116">
    <property type="entry name" value="DOUBLESEX-MAB RELATED 99B"/>
    <property type="match status" value="1"/>
</dbReference>
<sequence>MSVGGNHASNLLNLNGTPEKEGDDRLPEWTTDEDVLFARLVAVRLKKFGAKDKRIIRSRISEFMDEKEEQIELNKMSELLCNISNLDPPLQVSYKAYTEANGLPPLDTKKEKWSTNRPPPPLSAHFILLLFRKNKMANSATNQMPINNDDLEKLLRMRAERNQRTPKCARCRNHGAVSALKGHKRFCQWKDCMCVKCTLIAERQRVMAAQVALRRQQSQEEKEVKDLERLLGPQASKLLNVIRQREIDPDEEKNINNNEVKAKAEQRSTDEEDDQRPIEPPAKKMKCPEDAKPMSVLDLTTTPIPMPFQPFPTTPTFYNPFLYNSLVRNNQNGFNFFPM</sequence>
<dbReference type="Pfam" id="PF00751">
    <property type="entry name" value="DM"/>
    <property type="match status" value="1"/>
</dbReference>
<feature type="DNA-binding region" description="DM" evidence="5">
    <location>
        <begin position="168"/>
        <end position="215"/>
    </location>
</feature>
<evidence type="ECO:0000256" key="1">
    <source>
        <dbReference type="ARBA" id="ARBA00022723"/>
    </source>
</evidence>
<reference evidence="8" key="1">
    <citation type="submission" date="2020-05" db="EMBL/GenBank/DDBJ databases">
        <authorList>
            <person name="Zhou L."/>
            <person name="Yu H."/>
            <person name="Hu J."/>
        </authorList>
    </citation>
    <scope>NUCLEOTIDE SEQUENCE</scope>
    <source>
        <strain evidence="8">NXY61</strain>
    </source>
</reference>
<keyword evidence="1 5" id="KW-0479">Metal-binding</keyword>
<organism evidence="8">
    <name type="scientific">Bursaphelenchus xylophilus</name>
    <name type="common">Pinewood nematode worm</name>
    <name type="synonym">Aphelenchoides xylophilus</name>
    <dbReference type="NCBI Taxonomy" id="6326"/>
    <lineage>
        <taxon>Eukaryota</taxon>
        <taxon>Metazoa</taxon>
        <taxon>Ecdysozoa</taxon>
        <taxon>Nematoda</taxon>
        <taxon>Chromadorea</taxon>
        <taxon>Rhabditida</taxon>
        <taxon>Tylenchina</taxon>
        <taxon>Tylenchomorpha</taxon>
        <taxon>Aphelenchoidea</taxon>
        <taxon>Aphelenchoididae</taxon>
        <taxon>Bursaphelenchus</taxon>
    </lineage>
</organism>
<evidence type="ECO:0000313" key="8">
    <source>
        <dbReference type="EMBL" id="QPL17775.1"/>
    </source>
</evidence>
<dbReference type="PROSITE" id="PS50809">
    <property type="entry name" value="DM_2"/>
    <property type="match status" value="1"/>
</dbReference>
<evidence type="ECO:0000256" key="3">
    <source>
        <dbReference type="ARBA" id="ARBA00023125"/>
    </source>
</evidence>
<dbReference type="GO" id="GO:0000978">
    <property type="term" value="F:RNA polymerase II cis-regulatory region sequence-specific DNA binding"/>
    <property type="evidence" value="ECO:0007669"/>
    <property type="project" value="TreeGrafter"/>
</dbReference>
<dbReference type="InterPro" id="IPR036407">
    <property type="entry name" value="DM_DNA-bd_sf"/>
</dbReference>
<dbReference type="FunFam" id="4.10.1040.10:FF:000001">
    <property type="entry name" value="doublesex- and mab-3-related transcription factor 1"/>
    <property type="match status" value="1"/>
</dbReference>
<dbReference type="AlphaFoldDB" id="A0A7T0Q728"/>
<keyword evidence="2 5" id="KW-0862">Zinc</keyword>
<feature type="region of interest" description="Disordered" evidence="6">
    <location>
        <begin position="1"/>
        <end position="27"/>
    </location>
</feature>